<keyword evidence="3" id="KW-0479">Metal-binding</keyword>
<feature type="domain" description="C2H2-type" evidence="13">
    <location>
        <begin position="253"/>
        <end position="281"/>
    </location>
</feature>
<reference evidence="14" key="2">
    <citation type="submission" date="2025-09" db="UniProtKB">
        <authorList>
            <consortium name="Ensembl"/>
        </authorList>
    </citation>
    <scope>IDENTIFICATION</scope>
</reference>
<feature type="domain" description="C2H2-type" evidence="13">
    <location>
        <begin position="139"/>
        <end position="166"/>
    </location>
</feature>
<feature type="region of interest" description="Disordered" evidence="12">
    <location>
        <begin position="33"/>
        <end position="80"/>
    </location>
</feature>
<evidence type="ECO:0000256" key="4">
    <source>
        <dbReference type="ARBA" id="ARBA00022737"/>
    </source>
</evidence>
<dbReference type="Proteomes" id="UP000694404">
    <property type="component" value="Unplaced"/>
</dbReference>
<dbReference type="SUPFAM" id="SSF57667">
    <property type="entry name" value="beta-beta-alpha zinc fingers"/>
    <property type="match status" value="4"/>
</dbReference>
<evidence type="ECO:0000256" key="11">
    <source>
        <dbReference type="PROSITE-ProRule" id="PRU00042"/>
    </source>
</evidence>
<comment type="similarity">
    <text evidence="2">Belongs to the krueppel C2H2-type zinc-finger protein family.</text>
</comment>
<keyword evidence="6" id="KW-0862">Zinc</keyword>
<feature type="domain" description="C2H2-type" evidence="13">
    <location>
        <begin position="195"/>
        <end position="222"/>
    </location>
</feature>
<dbReference type="GO" id="GO:0000981">
    <property type="term" value="F:DNA-binding transcription factor activity, RNA polymerase II-specific"/>
    <property type="evidence" value="ECO:0007669"/>
    <property type="project" value="TreeGrafter"/>
</dbReference>
<keyword evidence="9" id="KW-0804">Transcription</keyword>
<feature type="domain" description="C2H2-type" evidence="13">
    <location>
        <begin position="111"/>
        <end position="138"/>
    </location>
</feature>
<evidence type="ECO:0000256" key="10">
    <source>
        <dbReference type="ARBA" id="ARBA00023242"/>
    </source>
</evidence>
<dbReference type="InterPro" id="IPR013087">
    <property type="entry name" value="Znf_C2H2_type"/>
</dbReference>
<evidence type="ECO:0000256" key="8">
    <source>
        <dbReference type="ARBA" id="ARBA00023125"/>
    </source>
</evidence>
<dbReference type="FunFam" id="3.30.160.60:FF:000933">
    <property type="entry name" value="zinc finger protein 771"/>
    <property type="match status" value="1"/>
</dbReference>
<dbReference type="PANTHER" id="PTHR23226:SF379">
    <property type="entry name" value="C2H2-TYPE DOMAIN-CONTAINING PROTEIN"/>
    <property type="match status" value="1"/>
</dbReference>
<evidence type="ECO:0000259" key="13">
    <source>
        <dbReference type="PROSITE" id="PS50157"/>
    </source>
</evidence>
<keyword evidence="8" id="KW-0238">DNA-binding</keyword>
<dbReference type="FunFam" id="3.30.160.60:FF:002090">
    <property type="entry name" value="Zinc finger protein 473"/>
    <property type="match status" value="1"/>
</dbReference>
<keyword evidence="15" id="KW-1185">Reference proteome</keyword>
<dbReference type="PROSITE" id="PS50157">
    <property type="entry name" value="ZINC_FINGER_C2H2_2"/>
    <property type="match status" value="6"/>
</dbReference>
<evidence type="ECO:0000256" key="12">
    <source>
        <dbReference type="SAM" id="MobiDB-lite"/>
    </source>
</evidence>
<accession>A0A8C0GW49</accession>
<dbReference type="Pfam" id="PF00096">
    <property type="entry name" value="zf-C2H2"/>
    <property type="match status" value="6"/>
</dbReference>
<comment type="subcellular location">
    <subcellularLocation>
        <location evidence="1">Nucleus</location>
    </subcellularLocation>
</comment>
<dbReference type="PANTHER" id="PTHR23226">
    <property type="entry name" value="ZINC FINGER AND SCAN DOMAIN-CONTAINING"/>
    <property type="match status" value="1"/>
</dbReference>
<evidence type="ECO:0000256" key="5">
    <source>
        <dbReference type="ARBA" id="ARBA00022771"/>
    </source>
</evidence>
<evidence type="ECO:0000256" key="2">
    <source>
        <dbReference type="ARBA" id="ARBA00006991"/>
    </source>
</evidence>
<proteinExistence type="inferred from homology"/>
<keyword evidence="7" id="KW-0805">Transcription regulation</keyword>
<keyword evidence="4" id="KW-0677">Repeat</keyword>
<dbReference type="InterPro" id="IPR036236">
    <property type="entry name" value="Znf_C2H2_sf"/>
</dbReference>
<dbReference type="Ensembl" id="ENSCABT00000011156.1">
    <property type="protein sequence ID" value="ENSCABP00000010186.1"/>
    <property type="gene ID" value="ENSCABG00000007638.1"/>
</dbReference>
<dbReference type="FunFam" id="3.30.160.60:FF:000446">
    <property type="entry name" value="Zinc finger protein"/>
    <property type="match status" value="1"/>
</dbReference>
<dbReference type="SMART" id="SM00355">
    <property type="entry name" value="ZnF_C2H2"/>
    <property type="match status" value="6"/>
</dbReference>
<protein>
    <recommendedName>
        <fullName evidence="13">C2H2-type domain-containing protein</fullName>
    </recommendedName>
</protein>
<evidence type="ECO:0000313" key="15">
    <source>
        <dbReference type="Proteomes" id="UP000694404"/>
    </source>
</evidence>
<evidence type="ECO:0000256" key="9">
    <source>
        <dbReference type="ARBA" id="ARBA00023163"/>
    </source>
</evidence>
<feature type="compositionally biased region" description="Basic and acidic residues" evidence="12">
    <location>
        <begin position="50"/>
        <end position="64"/>
    </location>
</feature>
<dbReference type="FunFam" id="3.30.160.60:FF:000016">
    <property type="entry name" value="zinc finger protein 37 homolog"/>
    <property type="match status" value="1"/>
</dbReference>
<evidence type="ECO:0000313" key="14">
    <source>
        <dbReference type="Ensembl" id="ENSCABP00000010186.1"/>
    </source>
</evidence>
<dbReference type="Gene3D" id="3.30.160.60">
    <property type="entry name" value="Classic Zinc Finger"/>
    <property type="match status" value="6"/>
</dbReference>
<keyword evidence="5 11" id="KW-0863">Zinc-finger</keyword>
<dbReference type="FunFam" id="3.30.160.60:FF:000053">
    <property type="entry name" value="zinc finger protein 182 isoform X1"/>
    <property type="match status" value="1"/>
</dbReference>
<evidence type="ECO:0000256" key="7">
    <source>
        <dbReference type="ARBA" id="ARBA00023015"/>
    </source>
</evidence>
<dbReference type="PROSITE" id="PS00028">
    <property type="entry name" value="ZINC_FINGER_C2H2_1"/>
    <property type="match status" value="6"/>
</dbReference>
<evidence type="ECO:0000256" key="1">
    <source>
        <dbReference type="ARBA" id="ARBA00004123"/>
    </source>
</evidence>
<evidence type="ECO:0000256" key="3">
    <source>
        <dbReference type="ARBA" id="ARBA00022723"/>
    </source>
</evidence>
<feature type="domain" description="C2H2-type" evidence="13">
    <location>
        <begin position="223"/>
        <end position="250"/>
    </location>
</feature>
<dbReference type="GO" id="GO:0000978">
    <property type="term" value="F:RNA polymerase II cis-regulatory region sequence-specific DNA binding"/>
    <property type="evidence" value="ECO:0007669"/>
    <property type="project" value="TreeGrafter"/>
</dbReference>
<dbReference type="AlphaFoldDB" id="A0A8C0GW49"/>
<organism evidence="14 15">
    <name type="scientific">Chelonoidis abingdonii</name>
    <name type="common">Abingdon island giant tortoise</name>
    <name type="synonym">Testudo abingdonii</name>
    <dbReference type="NCBI Taxonomy" id="106734"/>
    <lineage>
        <taxon>Eukaryota</taxon>
        <taxon>Metazoa</taxon>
        <taxon>Chordata</taxon>
        <taxon>Craniata</taxon>
        <taxon>Vertebrata</taxon>
        <taxon>Euteleostomi</taxon>
        <taxon>Archelosauria</taxon>
        <taxon>Testudinata</taxon>
        <taxon>Testudines</taxon>
        <taxon>Cryptodira</taxon>
        <taxon>Durocryptodira</taxon>
        <taxon>Testudinoidea</taxon>
        <taxon>Testudinidae</taxon>
        <taxon>Chelonoidis</taxon>
    </lineage>
</organism>
<dbReference type="GO" id="GO:0005634">
    <property type="term" value="C:nucleus"/>
    <property type="evidence" value="ECO:0007669"/>
    <property type="project" value="UniProtKB-SubCell"/>
</dbReference>
<sequence length="288" mass="32089">ITTAILGQTNGPSRPVSCLPTVASARCFRGSEQHKQSLIGAGTTSENGEENPHHKGPAEQEQHEMSWSPEQGDVGGLGWQQGDLMRESSAEREGDPWQLQDFSGCQEERLAICGQCGESFSQYKDLAEHQRSHIGKRPHQCPDCRKGFTCSSHLLQHQRTHTGERPFQCPDCGKGFGVSSHLVVHQRVHTGERPYKCPDCGKGFSQSSHLAKHQRIHIGERPYRCAACGKSFGDSSYLIQHQHTHTGEKERPYPCPQCGKSFGTKLALSRHQKRTHTGERPYHCAQFN</sequence>
<evidence type="ECO:0000256" key="6">
    <source>
        <dbReference type="ARBA" id="ARBA00022833"/>
    </source>
</evidence>
<keyword evidence="10" id="KW-0539">Nucleus</keyword>
<reference evidence="14" key="1">
    <citation type="submission" date="2025-08" db="UniProtKB">
        <authorList>
            <consortium name="Ensembl"/>
        </authorList>
    </citation>
    <scope>IDENTIFICATION</scope>
</reference>
<dbReference type="GO" id="GO:0008270">
    <property type="term" value="F:zinc ion binding"/>
    <property type="evidence" value="ECO:0007669"/>
    <property type="project" value="UniProtKB-KW"/>
</dbReference>
<name>A0A8C0GW49_CHEAB</name>
<feature type="domain" description="C2H2-type" evidence="13">
    <location>
        <begin position="167"/>
        <end position="194"/>
    </location>
</feature>
<dbReference type="FunFam" id="3.30.160.60:FF:000848">
    <property type="entry name" value="Zinc finger protein 35"/>
    <property type="match status" value="1"/>
</dbReference>
<dbReference type="GeneTree" id="ENSGT01150000286944"/>